<evidence type="ECO:0000256" key="10">
    <source>
        <dbReference type="SAM" id="SignalP"/>
    </source>
</evidence>
<dbReference type="InterPro" id="IPR036378">
    <property type="entry name" value="FAS1_dom_sf"/>
</dbReference>
<keyword evidence="6 9" id="KW-0472">Membrane</keyword>
<comment type="subcellular location">
    <subcellularLocation>
        <location evidence="1">Cell membrane</location>
        <topology evidence="1">Lipid-anchor</topology>
        <topology evidence="1">GPI-anchor</topology>
    </subcellularLocation>
</comment>
<comment type="similarity">
    <text evidence="2">Belongs to the fasciclin-like AGP family.</text>
</comment>
<dbReference type="InterPro" id="IPR045003">
    <property type="entry name" value="FLA_A"/>
</dbReference>
<evidence type="ECO:0000256" key="1">
    <source>
        <dbReference type="ARBA" id="ARBA00004609"/>
    </source>
</evidence>
<dbReference type="PROSITE" id="PS50213">
    <property type="entry name" value="FAS1"/>
    <property type="match status" value="1"/>
</dbReference>
<keyword evidence="9" id="KW-1133">Transmembrane helix</keyword>
<keyword evidence="5 10" id="KW-0732">Signal</keyword>
<feature type="chain" id="PRO_5046581929" description="FAS1 domain-containing protein" evidence="10">
    <location>
        <begin position="21"/>
        <end position="249"/>
    </location>
</feature>
<organism evidence="12 13">
    <name type="scientific">Solanum tuberosum</name>
    <name type="common">Potato</name>
    <dbReference type="NCBI Taxonomy" id="4113"/>
    <lineage>
        <taxon>Eukaryota</taxon>
        <taxon>Viridiplantae</taxon>
        <taxon>Streptophyta</taxon>
        <taxon>Embryophyta</taxon>
        <taxon>Tracheophyta</taxon>
        <taxon>Spermatophyta</taxon>
        <taxon>Magnoliopsida</taxon>
        <taxon>eudicotyledons</taxon>
        <taxon>Gunneridae</taxon>
        <taxon>Pentapetalae</taxon>
        <taxon>asterids</taxon>
        <taxon>lamiids</taxon>
        <taxon>Solanales</taxon>
        <taxon>Solanaceae</taxon>
        <taxon>Solanoideae</taxon>
        <taxon>Solaneae</taxon>
        <taxon>Solanum</taxon>
    </lineage>
</organism>
<evidence type="ECO:0000259" key="11">
    <source>
        <dbReference type="PROSITE" id="PS50213"/>
    </source>
</evidence>
<name>A0ABQ7W091_SOLTU</name>
<keyword evidence="9" id="KW-0812">Transmembrane</keyword>
<keyword evidence="4" id="KW-0325">Glycoprotein</keyword>
<comment type="function">
    <text evidence="7">May be a cell surface adhesion protein.</text>
</comment>
<gene>
    <name evidence="12" type="ORF">KY290_011296</name>
</gene>
<accession>A0ABQ7W091</accession>
<dbReference type="InterPro" id="IPR000782">
    <property type="entry name" value="FAS1_domain"/>
</dbReference>
<evidence type="ECO:0000256" key="5">
    <source>
        <dbReference type="ARBA" id="ARBA00022729"/>
    </source>
</evidence>
<keyword evidence="4" id="KW-0449">Lipoprotein</keyword>
<dbReference type="Pfam" id="PF02469">
    <property type="entry name" value="Fasciclin"/>
    <property type="match status" value="1"/>
</dbReference>
<keyword evidence="3" id="KW-1003">Cell membrane</keyword>
<evidence type="ECO:0000256" key="8">
    <source>
        <dbReference type="SAM" id="MobiDB-lite"/>
    </source>
</evidence>
<keyword evidence="13" id="KW-1185">Reference proteome</keyword>
<dbReference type="Proteomes" id="UP000826656">
    <property type="component" value="Unassembled WGS sequence"/>
</dbReference>
<evidence type="ECO:0000256" key="4">
    <source>
        <dbReference type="ARBA" id="ARBA00022622"/>
    </source>
</evidence>
<evidence type="ECO:0000256" key="7">
    <source>
        <dbReference type="ARBA" id="ARBA00024686"/>
    </source>
</evidence>
<feature type="domain" description="FAS1" evidence="11">
    <location>
        <begin position="34"/>
        <end position="177"/>
    </location>
</feature>
<evidence type="ECO:0000313" key="13">
    <source>
        <dbReference type="Proteomes" id="UP000826656"/>
    </source>
</evidence>
<protein>
    <recommendedName>
        <fullName evidence="11">FAS1 domain-containing protein</fullName>
    </recommendedName>
</protein>
<evidence type="ECO:0000256" key="3">
    <source>
        <dbReference type="ARBA" id="ARBA00022475"/>
    </source>
</evidence>
<dbReference type="SUPFAM" id="SSF82153">
    <property type="entry name" value="FAS1 domain"/>
    <property type="match status" value="1"/>
</dbReference>
<proteinExistence type="inferred from homology"/>
<sequence length="249" mass="26930">MDYCIVVISLLLALSTSVNGQTIGSPIQSPAPEYTNLTELLSVAGPFNTFLDYLVSTKVIDTFQEQANNTEEGITLFVPKDSAFSKLKKPSLSNLTGDQFKSLCLFHALPHYYSLADFKNLSEISPVNTFAGGELYSLNFTYVSGTVHLSSGWANTKVSSAVHATYPVAVYQVDKVLLPEAIFGTNIPPTPAPVVDIAPDADSPDHGKNVAASSPDSSSRSSSYRMMNWGMLNHLFLAIVGGFLMFLLF</sequence>
<evidence type="ECO:0000256" key="6">
    <source>
        <dbReference type="ARBA" id="ARBA00023136"/>
    </source>
</evidence>
<evidence type="ECO:0000256" key="2">
    <source>
        <dbReference type="ARBA" id="ARBA00007843"/>
    </source>
</evidence>
<dbReference type="PANTHER" id="PTHR32077:SF69">
    <property type="entry name" value="FASCICLIN-LIKE AGP 12"/>
    <property type="match status" value="1"/>
</dbReference>
<keyword evidence="4" id="KW-0336">GPI-anchor</keyword>
<dbReference type="Gene3D" id="2.30.180.10">
    <property type="entry name" value="FAS1 domain"/>
    <property type="match status" value="1"/>
</dbReference>
<evidence type="ECO:0000256" key="9">
    <source>
        <dbReference type="SAM" id="Phobius"/>
    </source>
</evidence>
<dbReference type="SMART" id="SM00554">
    <property type="entry name" value="FAS1"/>
    <property type="match status" value="1"/>
</dbReference>
<dbReference type="PANTHER" id="PTHR32077">
    <property type="entry name" value="FASCICLIN-LIKE ARABINOGALACTAN PROTEIN"/>
    <property type="match status" value="1"/>
</dbReference>
<comment type="caution">
    <text evidence="12">The sequence shown here is derived from an EMBL/GenBank/DDBJ whole genome shotgun (WGS) entry which is preliminary data.</text>
</comment>
<dbReference type="EMBL" id="JAIVGD010000005">
    <property type="protein sequence ID" value="KAH0774159.1"/>
    <property type="molecule type" value="Genomic_DNA"/>
</dbReference>
<feature type="transmembrane region" description="Helical" evidence="9">
    <location>
        <begin position="226"/>
        <end position="248"/>
    </location>
</feature>
<evidence type="ECO:0000313" key="12">
    <source>
        <dbReference type="EMBL" id="KAH0774159.1"/>
    </source>
</evidence>
<feature type="region of interest" description="Disordered" evidence="8">
    <location>
        <begin position="194"/>
        <end position="221"/>
    </location>
</feature>
<feature type="signal peptide" evidence="10">
    <location>
        <begin position="1"/>
        <end position="20"/>
    </location>
</feature>
<reference evidence="12 13" key="1">
    <citation type="journal article" date="2021" name="bioRxiv">
        <title>Chromosome-scale and haplotype-resolved genome assembly of a tetraploid potato cultivar.</title>
        <authorList>
            <person name="Sun H."/>
            <person name="Jiao W.-B."/>
            <person name="Krause K."/>
            <person name="Campoy J.A."/>
            <person name="Goel M."/>
            <person name="Folz-Donahue K."/>
            <person name="Kukat C."/>
            <person name="Huettel B."/>
            <person name="Schneeberger K."/>
        </authorList>
    </citation>
    <scope>NUCLEOTIDE SEQUENCE [LARGE SCALE GENOMIC DNA]</scope>
    <source>
        <strain evidence="12">SolTubOtavaFocal</strain>
        <tissue evidence="12">Leaves</tissue>
    </source>
</reference>